<dbReference type="AlphaFoldDB" id="A0A660S8T9"/>
<comment type="caution">
    <text evidence="2">The sequence shown here is derived from an EMBL/GenBank/DDBJ whole genome shotgun (WGS) entry which is preliminary data.</text>
</comment>
<evidence type="ECO:0000313" key="2">
    <source>
        <dbReference type="EMBL" id="RKX65493.1"/>
    </source>
</evidence>
<reference evidence="2 3" key="1">
    <citation type="submission" date="2018-06" db="EMBL/GenBank/DDBJ databases">
        <title>Extensive metabolic versatility and redundancy in microbially diverse, dynamic hydrothermal sediments.</title>
        <authorList>
            <person name="Dombrowski N."/>
            <person name="Teske A."/>
            <person name="Baker B.J."/>
        </authorList>
    </citation>
    <scope>NUCLEOTIDE SEQUENCE [LARGE SCALE GENOMIC DNA]</scope>
    <source>
        <strain evidence="2">B35_G9</strain>
    </source>
</reference>
<dbReference type="Proteomes" id="UP000282321">
    <property type="component" value="Unassembled WGS sequence"/>
</dbReference>
<organism evidence="2 3">
    <name type="scientific">candidate division TA06 bacterium</name>
    <dbReference type="NCBI Taxonomy" id="2250710"/>
    <lineage>
        <taxon>Bacteria</taxon>
        <taxon>Bacteria division TA06</taxon>
    </lineage>
</organism>
<dbReference type="NCBIfam" id="TIGR04183">
    <property type="entry name" value="Por_Secre_tail"/>
    <property type="match status" value="1"/>
</dbReference>
<keyword evidence="1" id="KW-1133">Transmembrane helix</keyword>
<gene>
    <name evidence="2" type="ORF">DRP44_06205</name>
</gene>
<dbReference type="InterPro" id="IPR026444">
    <property type="entry name" value="Secre_tail"/>
</dbReference>
<proteinExistence type="predicted"/>
<protein>
    <recommendedName>
        <fullName evidence="4">Secretion system C-terminal sorting domain-containing protein</fullName>
    </recommendedName>
</protein>
<sequence>MQNQEADMKILRYLIIFAPLLLYGSTVSVVESPYNDMKPYIASFNMDSPTFTLAWERGDTTVSCTIYVAIENSDLTSISPLRLTEGNYIDKNPIVTYLDSTHPMIIWERKNNSYFQLYYSYYMGNNTWSYPEQIYSILGDELYPYPYGKKLYFQSIGRIYYTYFSGSSWSSATILSDINYDSYHPSFSTVTGLVYDVNLDGVWRIHRTDSLFTNTSTAPLYPMVTDYGNYLYTEKNGNIYSLIFYDGTSRHTIDTSNIFIGHHRIVDVGAITKENTGDFECYVKDEENRHVYASNWINGQKYILNSGSYEGDYPSLCVINGYRTLYKVPVIFQEYHDGKWDLYGNIFTLTNGGLEKHNGSPAQNSCIRILYTKHAVEIMTNADGVIYRMDGIPVKRITAGNNEIISGTLNRGVYFLKLKTGQTKKLIIK</sequence>
<name>A0A660S8T9_UNCT6</name>
<evidence type="ECO:0000256" key="1">
    <source>
        <dbReference type="SAM" id="Phobius"/>
    </source>
</evidence>
<accession>A0A660S8T9</accession>
<keyword evidence="1" id="KW-0812">Transmembrane</keyword>
<keyword evidence="1" id="KW-0472">Membrane</keyword>
<feature type="transmembrane region" description="Helical" evidence="1">
    <location>
        <begin position="12"/>
        <end position="30"/>
    </location>
</feature>
<evidence type="ECO:0000313" key="3">
    <source>
        <dbReference type="Proteomes" id="UP000282321"/>
    </source>
</evidence>
<evidence type="ECO:0008006" key="4">
    <source>
        <dbReference type="Google" id="ProtNLM"/>
    </source>
</evidence>
<dbReference type="EMBL" id="QNBC01000087">
    <property type="protein sequence ID" value="RKX65493.1"/>
    <property type="molecule type" value="Genomic_DNA"/>
</dbReference>